<dbReference type="RefSeq" id="WP_070746305.1">
    <property type="nucleotide sequence ID" value="NZ_MDZA01000422.1"/>
</dbReference>
<evidence type="ECO:0000313" key="3">
    <source>
        <dbReference type="Proteomes" id="UP000177506"/>
    </source>
</evidence>
<feature type="transmembrane region" description="Helical" evidence="1">
    <location>
        <begin position="63"/>
        <end position="86"/>
    </location>
</feature>
<feature type="transmembrane region" description="Helical" evidence="1">
    <location>
        <begin position="15"/>
        <end position="35"/>
    </location>
</feature>
<evidence type="ECO:0000313" key="2">
    <source>
        <dbReference type="EMBL" id="OGX83081.1"/>
    </source>
</evidence>
<keyword evidence="1" id="KW-0812">Transmembrane</keyword>
<keyword evidence="3" id="KW-1185">Reference proteome</keyword>
<feature type="transmembrane region" description="Helical" evidence="1">
    <location>
        <begin position="136"/>
        <end position="160"/>
    </location>
</feature>
<sequence length="443" mass="48499">MNFRLRQLWQPLRESLWFVPLLMVLAALGLAYGLVEYDQASSASGTRQLPLLFGIDAGGAGGMLNAISGSMLTVAALTFSLLLAAISQVSNQYSPRALRNFMRDGVNQFTMGYFVSVFTFGLLVQGTIRSGRADKFVPTTAVLVGLLLALGGVGALIFFIHHVAESLQTGTLVRRITAETQTEIDRLFPLHFGQELHPEARAAAETFVAAPAGWQPVLATGAGYLQYLDKPGLLAWTVRHRTVLRLEVHIGDFVGTGQRLFSVRAGMDRPAPDRADWPADLLCYVGLGPHRNPEQDAAFGVQQLVDIALKALSPAVNDTTTAIMALDYLGELVGRLARREFPGALRGDGQHLRVLVRAYSFEDYVRLAFDLVRENARGNPAVLRRQLRALALVASQVRDPARRPVLREQATLLMACAQASLSTDYERREVQCLYDELSPAWAG</sequence>
<dbReference type="Proteomes" id="UP000177506">
    <property type="component" value="Unassembled WGS sequence"/>
</dbReference>
<keyword evidence="1" id="KW-1133">Transmembrane helix</keyword>
<dbReference type="AlphaFoldDB" id="A0A1G1SWR9"/>
<feature type="transmembrane region" description="Helical" evidence="1">
    <location>
        <begin position="106"/>
        <end position="124"/>
    </location>
</feature>
<dbReference type="Pfam" id="PF10011">
    <property type="entry name" value="DUF2254"/>
    <property type="match status" value="1"/>
</dbReference>
<reference evidence="2 3" key="1">
    <citation type="submission" date="2016-08" db="EMBL/GenBank/DDBJ databases">
        <title>Hymenobacter coccineus sp. nov., Hymenobacter lapidarius sp. nov. and Hymenobacter glacialis sp. nov., isolated from Antarctic soil.</title>
        <authorList>
            <person name="Sedlacek I."/>
            <person name="Kralova S."/>
            <person name="Kyrova K."/>
            <person name="Maslanova I."/>
            <person name="Stankova E."/>
            <person name="Vrbovska V."/>
            <person name="Nemec M."/>
            <person name="Bartak M."/>
            <person name="Svec P."/>
            <person name="Busse H.-J."/>
            <person name="Pantucek R."/>
        </authorList>
    </citation>
    <scope>NUCLEOTIDE SEQUENCE [LARGE SCALE GENOMIC DNA]</scope>
    <source>
        <strain evidence="2 3">CCM 8649</strain>
    </source>
</reference>
<gene>
    <name evidence="2" type="ORF">BEN49_13040</name>
</gene>
<name>A0A1G1SWR9_9BACT</name>
<comment type="caution">
    <text evidence="2">The sequence shown here is derived from an EMBL/GenBank/DDBJ whole genome shotgun (WGS) entry which is preliminary data.</text>
</comment>
<dbReference type="EMBL" id="MDZA01000422">
    <property type="protein sequence ID" value="OGX83081.1"/>
    <property type="molecule type" value="Genomic_DNA"/>
</dbReference>
<keyword evidence="1" id="KW-0472">Membrane</keyword>
<evidence type="ECO:0008006" key="4">
    <source>
        <dbReference type="Google" id="ProtNLM"/>
    </source>
</evidence>
<organism evidence="2 3">
    <name type="scientific">Hymenobacter coccineus</name>
    <dbReference type="NCBI Taxonomy" id="1908235"/>
    <lineage>
        <taxon>Bacteria</taxon>
        <taxon>Pseudomonadati</taxon>
        <taxon>Bacteroidota</taxon>
        <taxon>Cytophagia</taxon>
        <taxon>Cytophagales</taxon>
        <taxon>Hymenobacteraceae</taxon>
        <taxon>Hymenobacter</taxon>
    </lineage>
</organism>
<dbReference type="OrthoDB" id="2955631at2"/>
<proteinExistence type="predicted"/>
<dbReference type="InterPro" id="IPR018723">
    <property type="entry name" value="DUF2254_membrane"/>
</dbReference>
<protein>
    <recommendedName>
        <fullName evidence="4">DUF2254 domain-containing protein</fullName>
    </recommendedName>
</protein>
<evidence type="ECO:0000256" key="1">
    <source>
        <dbReference type="SAM" id="Phobius"/>
    </source>
</evidence>
<accession>A0A1G1SWR9</accession>